<name>A0A1Y6LDT6_ZYMTR</name>
<evidence type="ECO:0000313" key="2">
    <source>
        <dbReference type="Proteomes" id="UP000215453"/>
    </source>
</evidence>
<dbReference type="AlphaFoldDB" id="A0A1Y6LDT6"/>
<dbReference type="EMBL" id="LT882678">
    <property type="protein sequence ID" value="SMY22652.1"/>
    <property type="molecule type" value="Genomic_DNA"/>
</dbReference>
<dbReference type="Proteomes" id="UP000215453">
    <property type="component" value="Chromosome 3"/>
</dbReference>
<sequence>MERRENVNQLKKVFYPSGTFLVSMVPVREADVLQPDTVSGDFRRPDGVVLVLVRDDMLAAFLTRSLRATDLHRSQESWAAIASSLISVLNPRIFERPGVVFVEEVLRDVCTYILQVDLAQKRETEQTSKDGEPQAQTPHSTDNLISQIVYIGCAHEDATLLRNAPLMQQNKKFSFRFFGARIQAIGDWIEAPEPWALESLAEVLELATTVDEDDGFTVYKVLRDSYMEEVVQQRILPVAQRLASTYGRFVVALLGSISSELQMPRNSDSDPYPEPVGSESGMANLLVTTVMYGLRLQSPEINATMLHQLAKAVKITPPTRLKSCKQPPAHGEDDVWIDRAGKFSAELRGLQQDILEQVLGEQYERLLKLRDVIVDWDRVPAILQISATTEGDQNIDPFAESGITSKRTAEGTMEWQHSPKRMAHTVDGLLEVD</sequence>
<proteinExistence type="predicted"/>
<protein>
    <submittedName>
        <fullName evidence="1">Uncharacterized protein</fullName>
    </submittedName>
</protein>
<reference evidence="1 2" key="1">
    <citation type="submission" date="2016-10" db="EMBL/GenBank/DDBJ databases">
        <authorList>
            <person name="Varghese N."/>
        </authorList>
    </citation>
    <scope>NUCLEOTIDE SEQUENCE [LARGE SCALE GENOMIC DNA]</scope>
</reference>
<gene>
    <name evidence="1" type="ORF">ZT1A5_G4092</name>
</gene>
<evidence type="ECO:0000313" key="1">
    <source>
        <dbReference type="EMBL" id="SMY22652.1"/>
    </source>
</evidence>
<accession>A0A1Y6LDT6</accession>
<organism evidence="1 2">
    <name type="scientific">Zymoseptoria tritici ST99CH_1A5</name>
    <dbReference type="NCBI Taxonomy" id="1276529"/>
    <lineage>
        <taxon>Eukaryota</taxon>
        <taxon>Fungi</taxon>
        <taxon>Dikarya</taxon>
        <taxon>Ascomycota</taxon>
        <taxon>Pezizomycotina</taxon>
        <taxon>Dothideomycetes</taxon>
        <taxon>Dothideomycetidae</taxon>
        <taxon>Mycosphaerellales</taxon>
        <taxon>Mycosphaerellaceae</taxon>
        <taxon>Zymoseptoria</taxon>
    </lineage>
</organism>